<dbReference type="Proteomes" id="UP001054945">
    <property type="component" value="Unassembled WGS sequence"/>
</dbReference>
<dbReference type="AlphaFoldDB" id="A0AAV4QNS4"/>
<keyword evidence="2" id="KW-1185">Reference proteome</keyword>
<dbReference type="EMBL" id="BPLR01006682">
    <property type="protein sequence ID" value="GIY11693.1"/>
    <property type="molecule type" value="Genomic_DNA"/>
</dbReference>
<evidence type="ECO:0000313" key="2">
    <source>
        <dbReference type="Proteomes" id="UP001054945"/>
    </source>
</evidence>
<evidence type="ECO:0000313" key="1">
    <source>
        <dbReference type="EMBL" id="GIY11693.1"/>
    </source>
</evidence>
<organism evidence="1 2">
    <name type="scientific">Caerostris extrusa</name>
    <name type="common">Bark spider</name>
    <name type="synonym">Caerostris bankana</name>
    <dbReference type="NCBI Taxonomy" id="172846"/>
    <lineage>
        <taxon>Eukaryota</taxon>
        <taxon>Metazoa</taxon>
        <taxon>Ecdysozoa</taxon>
        <taxon>Arthropoda</taxon>
        <taxon>Chelicerata</taxon>
        <taxon>Arachnida</taxon>
        <taxon>Araneae</taxon>
        <taxon>Araneomorphae</taxon>
        <taxon>Entelegynae</taxon>
        <taxon>Araneoidea</taxon>
        <taxon>Araneidae</taxon>
        <taxon>Caerostris</taxon>
    </lineage>
</organism>
<sequence length="133" mass="15232">MSGSGIFGKRQIQLDFPLTNGIIPTTHREPTLHCLKVKPNLFQTPLLPQPRTKADHTLITQLLLDWSCLWRGESNYSNCYFYAYGGFEKTGNENRELLLGLMAQYAVLAVEKFVRHFGGQNDFRGLQTYLFCD</sequence>
<protein>
    <submittedName>
        <fullName evidence="1">Uncharacterized protein</fullName>
    </submittedName>
</protein>
<reference evidence="1 2" key="1">
    <citation type="submission" date="2021-06" db="EMBL/GenBank/DDBJ databases">
        <title>Caerostris extrusa draft genome.</title>
        <authorList>
            <person name="Kono N."/>
            <person name="Arakawa K."/>
        </authorList>
    </citation>
    <scope>NUCLEOTIDE SEQUENCE [LARGE SCALE GENOMIC DNA]</scope>
</reference>
<gene>
    <name evidence="1" type="ORF">CEXT_122891</name>
</gene>
<name>A0AAV4QNS4_CAEEX</name>
<comment type="caution">
    <text evidence="1">The sequence shown here is derived from an EMBL/GenBank/DDBJ whole genome shotgun (WGS) entry which is preliminary data.</text>
</comment>
<proteinExistence type="predicted"/>
<accession>A0AAV4QNS4</accession>